<keyword evidence="2" id="KW-1185">Reference proteome</keyword>
<accession>A0ABY4GEF5</accession>
<dbReference type="Proteomes" id="UP000830401">
    <property type="component" value="Plasmid unnamed4"/>
</dbReference>
<sequence>MLLRALLAHLPLFAGWSTIRLVRLGLCCCLLWCGLPRPARAQTPAPRVVTSDLARFWQAYDSLSTTTDSVRQQACLQRLYIDPGSPGLHAFMTAKGYTAPAWVRSIRRYPKFWRSLRPRTQLLQAGVPGLQPYLEKLQKLYPALRPASIYLTVGILRSGGTTQGDAVIIGAELAAGNGSVEVSEFAPAMRQYLTRAFARDPIQHLPAVCVHEYVHTQENHYGNNVLGQAIYEGTCDFVTEQVVGQPVALPYRQYGPAHETDLKQRFQWELFHPRFDRWFYNQLADDSTHIADLGYYMGYAICRAYYQQVANQQQAIREMIELDYTSDQAVEAFLTRSRYYFPATIAQLRTAYDAQRPVVTGVQPLPAAPHRVAPNVRELTITFSQPMSPYTSMDYGPGGAATWPLVGRGVFSADRKSVTYQVKLLPAHTYEFVLTAGGFQSTQGYPLRPHRVHFSTSK</sequence>
<evidence type="ECO:0008006" key="3">
    <source>
        <dbReference type="Google" id="ProtNLM"/>
    </source>
</evidence>
<keyword evidence="1" id="KW-0614">Plasmid</keyword>
<geneLocation type="plasmid" evidence="1 2">
    <name>unnamed4</name>
</geneLocation>
<protein>
    <recommendedName>
        <fullName evidence="3">DUF2268 domain-containing protein</fullName>
    </recommendedName>
</protein>
<organism evidence="1 2">
    <name type="scientific">Hymenobacter volaticus</name>
    <dbReference type="NCBI Taxonomy" id="2932254"/>
    <lineage>
        <taxon>Bacteria</taxon>
        <taxon>Pseudomonadati</taxon>
        <taxon>Bacteroidota</taxon>
        <taxon>Cytophagia</taxon>
        <taxon>Cytophagales</taxon>
        <taxon>Hymenobacteraceae</taxon>
        <taxon>Hymenobacter</taxon>
    </lineage>
</organism>
<gene>
    <name evidence="1" type="ORF">MUN86_27660</name>
</gene>
<dbReference type="RefSeq" id="WP_245126987.1">
    <property type="nucleotide sequence ID" value="NZ_CP095065.1"/>
</dbReference>
<proteinExistence type="predicted"/>
<evidence type="ECO:0000313" key="2">
    <source>
        <dbReference type="Proteomes" id="UP000830401"/>
    </source>
</evidence>
<name>A0ABY4GEF5_9BACT</name>
<reference evidence="1" key="1">
    <citation type="submission" date="2022-04" db="EMBL/GenBank/DDBJ databases">
        <title>Hymenobacter sp. isolated from the air.</title>
        <authorList>
            <person name="Won M."/>
            <person name="Lee C.-M."/>
            <person name="Woen H.-Y."/>
            <person name="Kwon S.-W."/>
        </authorList>
    </citation>
    <scope>NUCLEOTIDE SEQUENCE</scope>
    <source>
        <strain evidence="1">5420S-77</strain>
        <plasmid evidence="1">unnamed4</plasmid>
    </source>
</reference>
<dbReference type="EMBL" id="CP095065">
    <property type="protein sequence ID" value="UOQ69233.1"/>
    <property type="molecule type" value="Genomic_DNA"/>
</dbReference>
<evidence type="ECO:0000313" key="1">
    <source>
        <dbReference type="EMBL" id="UOQ69233.1"/>
    </source>
</evidence>